<evidence type="ECO:0008006" key="4">
    <source>
        <dbReference type="Google" id="ProtNLM"/>
    </source>
</evidence>
<proteinExistence type="predicted"/>
<evidence type="ECO:0000313" key="3">
    <source>
        <dbReference type="Proteomes" id="UP000177169"/>
    </source>
</evidence>
<name>A0A1F7Z0P9_9BACT</name>
<dbReference type="InterPro" id="IPR004386">
    <property type="entry name" value="Toxin_YafQ-like"/>
</dbReference>
<keyword evidence="1" id="KW-1277">Toxin-antitoxin system</keyword>
<dbReference type="Proteomes" id="UP000177169">
    <property type="component" value="Unassembled WGS sequence"/>
</dbReference>
<dbReference type="InterPro" id="IPR007712">
    <property type="entry name" value="RelE/ParE_toxin"/>
</dbReference>
<evidence type="ECO:0000256" key="1">
    <source>
        <dbReference type="ARBA" id="ARBA00022649"/>
    </source>
</evidence>
<evidence type="ECO:0000313" key="2">
    <source>
        <dbReference type="EMBL" id="OGM33107.1"/>
    </source>
</evidence>
<sequence length="86" mass="10411">MKIYYTSQFATSYKKLPKSIKLEAELKEKLFRKNPFDSALKTHKLTGKLRSFWSFSVDRKYRIIFEFINKNEVVFHKTGTHDIYRK</sequence>
<protein>
    <recommendedName>
        <fullName evidence="4">Toxin YoeB</fullName>
    </recommendedName>
</protein>
<dbReference type="STRING" id="1802505.A3D01_05095"/>
<gene>
    <name evidence="2" type="ORF">A3D01_05095</name>
</gene>
<dbReference type="AlphaFoldDB" id="A0A1F7Z0P9"/>
<dbReference type="InterPro" id="IPR035093">
    <property type="entry name" value="RelE/ParE_toxin_dom_sf"/>
</dbReference>
<reference evidence="2 3" key="1">
    <citation type="journal article" date="2016" name="Nat. Commun.">
        <title>Thousands of microbial genomes shed light on interconnected biogeochemical processes in an aquifer system.</title>
        <authorList>
            <person name="Anantharaman K."/>
            <person name="Brown C.T."/>
            <person name="Hug L.A."/>
            <person name="Sharon I."/>
            <person name="Castelle C.J."/>
            <person name="Probst A.J."/>
            <person name="Thomas B.C."/>
            <person name="Singh A."/>
            <person name="Wilkins M.J."/>
            <person name="Karaoz U."/>
            <person name="Brodie E.L."/>
            <person name="Williams K.H."/>
            <person name="Hubbard S.S."/>
            <person name="Banfield J.F."/>
        </authorList>
    </citation>
    <scope>NUCLEOTIDE SEQUENCE [LARGE SCALE GENOMIC DNA]</scope>
</reference>
<dbReference type="SUPFAM" id="SSF143011">
    <property type="entry name" value="RelE-like"/>
    <property type="match status" value="1"/>
</dbReference>
<dbReference type="EMBL" id="MGGR01000023">
    <property type="protein sequence ID" value="OGM33107.1"/>
    <property type="molecule type" value="Genomic_DNA"/>
</dbReference>
<dbReference type="Pfam" id="PF15738">
    <property type="entry name" value="YafQ_toxin"/>
    <property type="match status" value="1"/>
</dbReference>
<dbReference type="Gene3D" id="3.30.2310.20">
    <property type="entry name" value="RelE-like"/>
    <property type="match status" value="1"/>
</dbReference>
<organism evidence="2 3">
    <name type="scientific">Candidatus Woesebacteria bacterium RIFCSPHIGHO2_02_FULL_39_13</name>
    <dbReference type="NCBI Taxonomy" id="1802505"/>
    <lineage>
        <taxon>Bacteria</taxon>
        <taxon>Candidatus Woeseibacteriota</taxon>
    </lineage>
</organism>
<accession>A0A1F7Z0P9</accession>
<dbReference type="NCBIfam" id="TIGR02385">
    <property type="entry name" value="RelE_StbE"/>
    <property type="match status" value="1"/>
</dbReference>
<comment type="caution">
    <text evidence="2">The sequence shown here is derived from an EMBL/GenBank/DDBJ whole genome shotgun (WGS) entry which is preliminary data.</text>
</comment>